<keyword evidence="1" id="KW-0597">Phosphoprotein</keyword>
<feature type="compositionally biased region" description="Basic and acidic residues" evidence="2">
    <location>
        <begin position="106"/>
        <end position="119"/>
    </location>
</feature>
<dbReference type="GO" id="GO:0051082">
    <property type="term" value="F:unfolded protein binding"/>
    <property type="evidence" value="ECO:0007669"/>
    <property type="project" value="TreeGrafter"/>
</dbReference>
<dbReference type="InParanoid" id="E4WXR4"/>
<dbReference type="GO" id="GO:0005737">
    <property type="term" value="C:cytoplasm"/>
    <property type="evidence" value="ECO:0007669"/>
    <property type="project" value="TreeGrafter"/>
</dbReference>
<gene>
    <name evidence="4" type="ORF">GSOID_T00011706001</name>
</gene>
<dbReference type="Pfam" id="PF04969">
    <property type="entry name" value="CS"/>
    <property type="match status" value="1"/>
</dbReference>
<feature type="domain" description="CS" evidence="3">
    <location>
        <begin position="150"/>
        <end position="236"/>
    </location>
</feature>
<dbReference type="AlphaFoldDB" id="E4WXR4"/>
<evidence type="ECO:0000256" key="1">
    <source>
        <dbReference type="ARBA" id="ARBA00022553"/>
    </source>
</evidence>
<reference evidence="4" key="1">
    <citation type="journal article" date="2010" name="Science">
        <title>Plasticity of animal genome architecture unmasked by rapid evolution of a pelagic tunicate.</title>
        <authorList>
            <person name="Denoeud F."/>
            <person name="Henriet S."/>
            <person name="Mungpakdee S."/>
            <person name="Aury J.M."/>
            <person name="Da Silva C."/>
            <person name="Brinkmann H."/>
            <person name="Mikhaleva J."/>
            <person name="Olsen L.C."/>
            <person name="Jubin C."/>
            <person name="Canestro C."/>
            <person name="Bouquet J.M."/>
            <person name="Danks G."/>
            <person name="Poulain J."/>
            <person name="Campsteijn C."/>
            <person name="Adamski M."/>
            <person name="Cross I."/>
            <person name="Yadetie F."/>
            <person name="Muffato M."/>
            <person name="Louis A."/>
            <person name="Butcher S."/>
            <person name="Tsagkogeorga G."/>
            <person name="Konrad A."/>
            <person name="Singh S."/>
            <person name="Jensen M.F."/>
            <person name="Cong E.H."/>
            <person name="Eikeseth-Otteraa H."/>
            <person name="Noel B."/>
            <person name="Anthouard V."/>
            <person name="Porcel B.M."/>
            <person name="Kachouri-Lafond R."/>
            <person name="Nishino A."/>
            <person name="Ugolini M."/>
            <person name="Chourrout P."/>
            <person name="Nishida H."/>
            <person name="Aasland R."/>
            <person name="Huzurbazar S."/>
            <person name="Westhof E."/>
            <person name="Delsuc F."/>
            <person name="Lehrach H."/>
            <person name="Reinhardt R."/>
            <person name="Weissenbach J."/>
            <person name="Roy S.W."/>
            <person name="Artiguenave F."/>
            <person name="Postlethwait J.H."/>
            <person name="Manak J.R."/>
            <person name="Thompson E.M."/>
            <person name="Jaillon O."/>
            <person name="Du Pasquier L."/>
            <person name="Boudinot P."/>
            <person name="Liberles D.A."/>
            <person name="Volff J.N."/>
            <person name="Philippe H."/>
            <person name="Lenhard B."/>
            <person name="Roest Crollius H."/>
            <person name="Wincker P."/>
            <person name="Chourrout D."/>
        </authorList>
    </citation>
    <scope>NUCLEOTIDE SEQUENCE [LARGE SCALE GENOMIC DNA]</scope>
</reference>
<keyword evidence="5" id="KW-1185">Reference proteome</keyword>
<dbReference type="Pfam" id="PF14050">
    <property type="entry name" value="Nudc_N"/>
    <property type="match status" value="1"/>
</dbReference>
<evidence type="ECO:0000256" key="2">
    <source>
        <dbReference type="SAM" id="MobiDB-lite"/>
    </source>
</evidence>
<dbReference type="CDD" id="cd06467">
    <property type="entry name" value="p23_NUDC_like"/>
    <property type="match status" value="1"/>
</dbReference>
<feature type="region of interest" description="Disordered" evidence="2">
    <location>
        <begin position="97"/>
        <end position="135"/>
    </location>
</feature>
<sequence length="320" mass="37156">MSADDDYTKKKASMEGLPKFKKSMQERYDQAFLGILQNEERIEPFLDSVMSFLFRKTDFFRTLTDESQVGFPPGVAENMMRCYYIKYNMQVKEAEKKMADEPPIPKAKEVTAPKEDKPKPKAKPAPLEKKSVEKLTQEQWQLEPESHNGAKRENYSWNQSYDDVDVTVPTSVANTRFIKVDIKRKYLKVIIENKTIIDGELEHEIKTDEATWSLEKGKSLCISLTKATEHWWKKLTEDEEEIDMQKIQPVRSMGDMEEGEAAVINQLQFDEMQKRMGKPTSKEMKVHEMLKQGWDAEGSPFKGQPFDMSQFKIDPDAVQM</sequence>
<protein>
    <recommendedName>
        <fullName evidence="3">CS domain-containing protein</fullName>
    </recommendedName>
</protein>
<dbReference type="InterPro" id="IPR025934">
    <property type="entry name" value="NudC_N_dom"/>
</dbReference>
<evidence type="ECO:0000259" key="3">
    <source>
        <dbReference type="PROSITE" id="PS51203"/>
    </source>
</evidence>
<dbReference type="SUPFAM" id="SSF49764">
    <property type="entry name" value="HSP20-like chaperones"/>
    <property type="match status" value="1"/>
</dbReference>
<dbReference type="OrthoDB" id="515366at2759"/>
<dbReference type="Proteomes" id="UP000001307">
    <property type="component" value="Unassembled WGS sequence"/>
</dbReference>
<dbReference type="PANTHER" id="PTHR12356:SF19">
    <property type="entry name" value="NUDC DOMAIN-CONTAINING PROTEIN 3"/>
    <property type="match status" value="1"/>
</dbReference>
<dbReference type="InterPro" id="IPR008978">
    <property type="entry name" value="HSP20-like_chaperone"/>
</dbReference>
<dbReference type="PROSITE" id="PS51203">
    <property type="entry name" value="CS"/>
    <property type="match status" value="1"/>
</dbReference>
<organism evidence="4">
    <name type="scientific">Oikopleura dioica</name>
    <name type="common">Tunicate</name>
    <dbReference type="NCBI Taxonomy" id="34765"/>
    <lineage>
        <taxon>Eukaryota</taxon>
        <taxon>Metazoa</taxon>
        <taxon>Chordata</taxon>
        <taxon>Tunicata</taxon>
        <taxon>Appendicularia</taxon>
        <taxon>Copelata</taxon>
        <taxon>Oikopleuridae</taxon>
        <taxon>Oikopleura</taxon>
    </lineage>
</organism>
<evidence type="ECO:0000313" key="4">
    <source>
        <dbReference type="EMBL" id="CBY22158.1"/>
    </source>
</evidence>
<dbReference type="InterPro" id="IPR037898">
    <property type="entry name" value="NudC_fam"/>
</dbReference>
<dbReference type="FunCoup" id="E4WXR4">
    <property type="interactions" value="81"/>
</dbReference>
<proteinExistence type="predicted"/>
<feature type="compositionally biased region" description="Basic and acidic residues" evidence="2">
    <location>
        <begin position="126"/>
        <end position="135"/>
    </location>
</feature>
<dbReference type="GO" id="GO:0006457">
    <property type="term" value="P:protein folding"/>
    <property type="evidence" value="ECO:0007669"/>
    <property type="project" value="TreeGrafter"/>
</dbReference>
<evidence type="ECO:0000313" key="5">
    <source>
        <dbReference type="Proteomes" id="UP000001307"/>
    </source>
</evidence>
<dbReference type="InterPro" id="IPR007052">
    <property type="entry name" value="CS_dom"/>
</dbReference>
<dbReference type="PANTHER" id="PTHR12356">
    <property type="entry name" value="NUCLEAR MOVEMENT PROTEIN NUDC"/>
    <property type="match status" value="1"/>
</dbReference>
<dbReference type="Gene3D" id="2.60.40.790">
    <property type="match status" value="1"/>
</dbReference>
<dbReference type="EMBL" id="FN653018">
    <property type="protein sequence ID" value="CBY22158.1"/>
    <property type="molecule type" value="Genomic_DNA"/>
</dbReference>
<name>E4WXR4_OIKDI</name>
<accession>E4WXR4</accession>